<keyword evidence="3" id="KW-1185">Reference proteome</keyword>
<evidence type="ECO:0000313" key="2">
    <source>
        <dbReference type="EMBL" id="KAK4502533.1"/>
    </source>
</evidence>
<dbReference type="PANTHER" id="PTHR37540:SF5">
    <property type="entry name" value="TRANSCRIPTION FACTOR DOMAIN-CONTAINING PROTEIN"/>
    <property type="match status" value="1"/>
</dbReference>
<accession>A0ABR0EMU0</accession>
<feature type="region of interest" description="Disordered" evidence="1">
    <location>
        <begin position="391"/>
        <end position="412"/>
    </location>
</feature>
<comment type="caution">
    <text evidence="2">The sequence shown here is derived from an EMBL/GenBank/DDBJ whole genome shotgun (WGS) entry which is preliminary data.</text>
</comment>
<evidence type="ECO:0000256" key="1">
    <source>
        <dbReference type="SAM" id="MobiDB-lite"/>
    </source>
</evidence>
<name>A0ABR0EMU0_ZASCE</name>
<organism evidence="2 3">
    <name type="scientific">Zasmidium cellare</name>
    <name type="common">Wine cellar mold</name>
    <name type="synonym">Racodium cellare</name>
    <dbReference type="NCBI Taxonomy" id="395010"/>
    <lineage>
        <taxon>Eukaryota</taxon>
        <taxon>Fungi</taxon>
        <taxon>Dikarya</taxon>
        <taxon>Ascomycota</taxon>
        <taxon>Pezizomycotina</taxon>
        <taxon>Dothideomycetes</taxon>
        <taxon>Dothideomycetidae</taxon>
        <taxon>Mycosphaerellales</taxon>
        <taxon>Mycosphaerellaceae</taxon>
        <taxon>Zasmidium</taxon>
    </lineage>
</organism>
<dbReference type="EMBL" id="JAXOVC010000004">
    <property type="protein sequence ID" value="KAK4502533.1"/>
    <property type="molecule type" value="Genomic_DNA"/>
</dbReference>
<gene>
    <name evidence="2" type="ORF">PRZ48_005958</name>
</gene>
<feature type="region of interest" description="Disordered" evidence="1">
    <location>
        <begin position="52"/>
        <end position="75"/>
    </location>
</feature>
<dbReference type="Proteomes" id="UP001305779">
    <property type="component" value="Unassembled WGS sequence"/>
</dbReference>
<reference evidence="2 3" key="1">
    <citation type="journal article" date="2023" name="G3 (Bethesda)">
        <title>A chromosome-level genome assembly of Zasmidium syzygii isolated from banana leaves.</title>
        <authorList>
            <person name="van Westerhoven A.C."/>
            <person name="Mehrabi R."/>
            <person name="Talebi R."/>
            <person name="Steentjes M.B.F."/>
            <person name="Corcolon B."/>
            <person name="Chong P.A."/>
            <person name="Kema G.H.J."/>
            <person name="Seidl M.F."/>
        </authorList>
    </citation>
    <scope>NUCLEOTIDE SEQUENCE [LARGE SCALE GENOMIC DNA]</scope>
    <source>
        <strain evidence="2 3">P124</strain>
    </source>
</reference>
<dbReference type="PANTHER" id="PTHR37540">
    <property type="entry name" value="TRANSCRIPTION FACTOR (ACR-2), PUTATIVE-RELATED-RELATED"/>
    <property type="match status" value="1"/>
</dbReference>
<feature type="compositionally biased region" description="Basic residues" evidence="1">
    <location>
        <begin position="54"/>
        <end position="70"/>
    </location>
</feature>
<sequence length="412" mass="47149">MAFAPSFTFIDATKQKTDEYLRFEIRAQAALYSHKQAGRRIRVVADIDTDSRAARRRGRKRVKKQVKSSRRPVADKREVASPFPLESELLAPYSQPSILKKQDWIDEILHHYFSSTFPSTWPAFDLEPKLGFPMMNCLNWMRYIAMQDPAFFCLQACAAAFLTLPTGQITLGSFLWLRGQTISQLNMALYDPERRCSSLTIFMVLQLACYEAFSGELQITRDVHVPGLARMLRLRGGEAKFDEGLPRHVTLLSRWYAEVVTQLCGTERLLSPVGVDIGDVAGAMRRIASGTIGMEILDENHPNAHRTGLKAKWRCSRSRQSHTTADRRRIDRFFTMATMELEPTFKFIDVSKAKSDDAVKYEIRVRAAFHGYKHAHRIHPVSGRRIGPRIVKRTGKARNKKQASRRDNHSYD</sequence>
<feature type="compositionally biased region" description="Basic residues" evidence="1">
    <location>
        <begin position="391"/>
        <end position="403"/>
    </location>
</feature>
<protein>
    <submittedName>
        <fullName evidence="2">Uncharacterized protein</fullName>
    </submittedName>
</protein>
<evidence type="ECO:0000313" key="3">
    <source>
        <dbReference type="Proteomes" id="UP001305779"/>
    </source>
</evidence>
<proteinExistence type="predicted"/>